<protein>
    <submittedName>
        <fullName evidence="1">Uncharacterized protein</fullName>
    </submittedName>
</protein>
<evidence type="ECO:0000313" key="1">
    <source>
        <dbReference type="EMBL" id="MPM96816.1"/>
    </source>
</evidence>
<sequence length="337" mass="36669">MGVRLVGVGDEDFPAVYYVVVPVGHRRGLGAARVAAGVGLGQGESAQLFALCQRNEIFFLLRLGPIRENGPGPQGGVRGEDYPGSAVHPGELLHRDGIAHHVKAHAAVLLRIRNSHQSQLAQLPDGLAGKRVLLVQQKGQGLHFRFRELPDKRAQSLVIVCGPIQHRSSSLQFIYLIMWIYNIHIMRKKIRCLFFCLLRVHHLRKAAAAQAVIQRALDFGKAAVDVAAGAVLFPPGAFEAGLHAGTGFVVPAHDLYEVEKAHLTQIGRQPAAAVGSPGDGDESRVTEFFYDFIGELLGDQLFPADLGRRLLLAALQRAQNTQRVIGFPRDKQVIPSA</sequence>
<dbReference type="EMBL" id="VSSQ01043156">
    <property type="protein sequence ID" value="MPM96816.1"/>
    <property type="molecule type" value="Genomic_DNA"/>
</dbReference>
<reference evidence="1" key="1">
    <citation type="submission" date="2019-08" db="EMBL/GenBank/DDBJ databases">
        <authorList>
            <person name="Kucharzyk K."/>
            <person name="Murdoch R.W."/>
            <person name="Higgins S."/>
            <person name="Loffler F."/>
        </authorList>
    </citation>
    <scope>NUCLEOTIDE SEQUENCE</scope>
</reference>
<name>A0A645E5M5_9ZZZZ</name>
<dbReference type="AlphaFoldDB" id="A0A645E5M5"/>
<proteinExistence type="predicted"/>
<organism evidence="1">
    <name type="scientific">bioreactor metagenome</name>
    <dbReference type="NCBI Taxonomy" id="1076179"/>
    <lineage>
        <taxon>unclassified sequences</taxon>
        <taxon>metagenomes</taxon>
        <taxon>ecological metagenomes</taxon>
    </lineage>
</organism>
<gene>
    <name evidence="1" type="ORF">SDC9_143981</name>
</gene>
<accession>A0A645E5M5</accession>
<comment type="caution">
    <text evidence="1">The sequence shown here is derived from an EMBL/GenBank/DDBJ whole genome shotgun (WGS) entry which is preliminary data.</text>
</comment>